<protein>
    <submittedName>
        <fullName evidence="3">Heme utilization protein HutZ family protein</fullName>
    </submittedName>
</protein>
<dbReference type="GO" id="GO:0070967">
    <property type="term" value="F:coenzyme F420 binding"/>
    <property type="evidence" value="ECO:0007669"/>
    <property type="project" value="TreeGrafter"/>
</dbReference>
<accession>A0AA86AK32</accession>
<dbReference type="InterPro" id="IPR012349">
    <property type="entry name" value="Split_barrel_FMN-bd"/>
</dbReference>
<name>A0AA86AK32_SULMK</name>
<keyword evidence="1" id="KW-0560">Oxidoreductase</keyword>
<dbReference type="GO" id="GO:0016627">
    <property type="term" value="F:oxidoreductase activity, acting on the CH-CH group of donors"/>
    <property type="evidence" value="ECO:0007669"/>
    <property type="project" value="TreeGrafter"/>
</dbReference>
<dbReference type="Gene3D" id="2.30.110.10">
    <property type="entry name" value="Electron Transport, Fmn-binding Protein, Chain A"/>
    <property type="match status" value="1"/>
</dbReference>
<dbReference type="RefSeq" id="WP_025343894.1">
    <property type="nucleotide sequence ID" value="NZ_CP007201.1"/>
</dbReference>
<dbReference type="KEGG" id="smul:SMUL_0717"/>
<dbReference type="PANTHER" id="PTHR35176:SF6">
    <property type="entry name" value="HEME OXYGENASE HI_0854-RELATED"/>
    <property type="match status" value="1"/>
</dbReference>
<reference evidence="3 4" key="1">
    <citation type="journal article" date="2014" name="Environ. Microbiol.">
        <title>Insights into organohalide respiration and the versatile catabolism of Sulfurospirillum multivorans gained from comparative genomics and physiological studies.</title>
        <authorList>
            <person name="Goris T."/>
            <person name="Schubert T."/>
            <person name="Gadkari J."/>
            <person name="Wubet T."/>
            <person name="Tarkka M."/>
            <person name="Buscot F."/>
            <person name="Adrian L."/>
            <person name="Diekert G."/>
        </authorList>
    </citation>
    <scope>NUCLEOTIDE SEQUENCE [LARGE SCALE GENOMIC DNA]</scope>
    <source>
        <strain evidence="4">DM 12446 / JCM 15788 / NBRC 109480</strain>
    </source>
</reference>
<dbReference type="PANTHER" id="PTHR35176">
    <property type="entry name" value="HEME OXYGENASE HI_0854-RELATED"/>
    <property type="match status" value="1"/>
</dbReference>
<dbReference type="GO" id="GO:0005829">
    <property type="term" value="C:cytosol"/>
    <property type="evidence" value="ECO:0007669"/>
    <property type="project" value="TreeGrafter"/>
</dbReference>
<evidence type="ECO:0000313" key="3">
    <source>
        <dbReference type="EMBL" id="AHJ11986.1"/>
    </source>
</evidence>
<evidence type="ECO:0000313" key="4">
    <source>
        <dbReference type="Proteomes" id="UP000019322"/>
    </source>
</evidence>
<feature type="domain" description="Pyridoxamine 5'-phosphate oxidase N-terminal" evidence="2">
    <location>
        <begin position="1"/>
        <end position="128"/>
    </location>
</feature>
<dbReference type="EMBL" id="CP007201">
    <property type="protein sequence ID" value="AHJ11986.1"/>
    <property type="molecule type" value="Genomic_DNA"/>
</dbReference>
<evidence type="ECO:0000256" key="1">
    <source>
        <dbReference type="ARBA" id="ARBA00023002"/>
    </source>
</evidence>
<dbReference type="SUPFAM" id="SSF50475">
    <property type="entry name" value="FMN-binding split barrel"/>
    <property type="match status" value="1"/>
</dbReference>
<sequence>MKEFIKNIQTAIIGTLDKNNLPFSSYAPYIYDANRFYVYISDIATHAKNIQKTPKASLFFVEDESKTENLFARKRVSLQCDSVKIARGSERFEEVLSLFAEKFDAKMVATLKKMTDFNLYEFKVHYGEATFGFGKAYFIGGENMDELIARTGDNPHHGTEK</sequence>
<dbReference type="Pfam" id="PF01243">
    <property type="entry name" value="PNPOx_N"/>
    <property type="match status" value="1"/>
</dbReference>
<dbReference type="InterPro" id="IPR011576">
    <property type="entry name" value="Pyridox_Oxase_N"/>
</dbReference>
<organism evidence="3 4">
    <name type="scientific">Sulfurospirillum multivorans (strain DM 12446 / JCM 15788 / NBRC 109480)</name>
    <dbReference type="NCBI Taxonomy" id="1150621"/>
    <lineage>
        <taxon>Bacteria</taxon>
        <taxon>Pseudomonadati</taxon>
        <taxon>Campylobacterota</taxon>
        <taxon>Epsilonproteobacteria</taxon>
        <taxon>Campylobacterales</taxon>
        <taxon>Sulfurospirillaceae</taxon>
        <taxon>Sulfurospirillum</taxon>
    </lineage>
</organism>
<proteinExistence type="predicted"/>
<dbReference type="Proteomes" id="UP000019322">
    <property type="component" value="Chromosome"/>
</dbReference>
<dbReference type="PIRSF" id="PIRSF004633">
    <property type="entry name" value="UCP_PLP_oxd"/>
    <property type="match status" value="1"/>
</dbReference>
<gene>
    <name evidence="3" type="ORF">SMUL_0717</name>
</gene>
<dbReference type="InterPro" id="IPR014419">
    <property type="entry name" value="HutZ"/>
</dbReference>
<evidence type="ECO:0000259" key="2">
    <source>
        <dbReference type="Pfam" id="PF01243"/>
    </source>
</evidence>
<dbReference type="InterPro" id="IPR052019">
    <property type="entry name" value="F420H2_bilvrd_red/Heme_oxyg"/>
</dbReference>
<dbReference type="AlphaFoldDB" id="A0AA86AK32"/>